<dbReference type="AlphaFoldDB" id="A0AAV5HMW4"/>
<feature type="repeat" description="PPR" evidence="7">
    <location>
        <begin position="640"/>
        <end position="674"/>
    </location>
</feature>
<dbReference type="InterPro" id="IPR002885">
    <property type="entry name" value="PPR_rpt"/>
</dbReference>
<proteinExistence type="inferred from homology"/>
<dbReference type="FunFam" id="1.25.40.10:FF:000090">
    <property type="entry name" value="Pentatricopeptide repeat-containing protein, chloroplastic"/>
    <property type="match status" value="1"/>
</dbReference>
<keyword evidence="4" id="KW-0934">Plastid</keyword>
<feature type="repeat" description="PPR" evidence="7">
    <location>
        <begin position="237"/>
        <end position="271"/>
    </location>
</feature>
<sequence length="949" mass="106038">MATPMQLFHTSSFLTHRPVSTQVKISSFPQKPINAPSLKEICEQGSLKEAFQELTVSSCGQNLPDFYPDETYVPLLELCARKNALSQGRQIHAHLIKSFAVCESVFLGTKLVFMYGKCGSLEDAERVFDGMRQRTIFTWNAMIGAYVYNGEPSRALETYWQMRVLGVPLDACTFPGVLKASGVLKSIHFGAEIHGLAIKCGFDSTVFVANSLVAMYAKCDDLCAARGVFDRMPQQNDVVSWNSIIAAYSANGQSMGALRLFRAMQKAGLDTNTYTFVAALQACEDDSFRKQGMEIHAAILKSNHHFDVFVANALIAMYIRCGKMAEAAAIFDQLDEKDNVSWNSMLTGLVQNGMYTEALQFFHKFQDAGRKPDWVLVISIITACGRLGNLLNGKEMHAYTIKHGLDSDLLVGNTLIDMYSKSCCLSYMAYVFDEMPDKDFISWTTIIAGYAQNNFGKKASDLFREVQLRGMEVDAMMIGSILPVCSSLKCMSQVKEIHGHILRRGISDIVLQNTIIDVYGECGNMDYAVRMFESIEFKDVVSWTSMISAYVNNGFANEALQLFHLMNKTNVQLDSVALVTVLSAAASLSALKKGKEIHGIVVRKGFNVEGSLATSLVDMYSHCGMLENACKVFNAIFNKGLALWTSMINANGMHGRGRAAIDLFNKMEEEKIIPDHVTFLALLYACSHSGLTNEGRRVFELMRYKYQLEPWPEHYACLVDLLGRANQLEEACEFVKSMQAEPTAEVWCALLGACQVHSNSEVANLAARKLLELEPENPGHYVLISNVFAARGRWKDAEEVRMRMKGGGLKKNPGCSWIEVGNKVHTFMARDKSHPEYDEIYQKLAQITEILEKDGGYVAQTKFVLHNLLEENQKVKMLHGHSERLAIAYGLLKTPGQTSIRITKNLRVCSDCHTFCKLVSKFFKRDLIIRDANRFHHFQGGVCSCGDFW</sequence>
<dbReference type="InterPro" id="IPR032867">
    <property type="entry name" value="DYW_dom"/>
</dbReference>
<dbReference type="FunFam" id="1.25.40.10:FF:000496">
    <property type="entry name" value="Pentatricopeptide repeat-containing protein chloroplastic"/>
    <property type="match status" value="1"/>
</dbReference>
<keyword evidence="3" id="KW-0150">Chloroplast</keyword>
<comment type="caution">
    <text evidence="9">The sequence shown here is derived from an EMBL/GenBank/DDBJ whole genome shotgun (WGS) entry which is preliminary data.</text>
</comment>
<evidence type="ECO:0000256" key="4">
    <source>
        <dbReference type="ARBA" id="ARBA00022640"/>
    </source>
</evidence>
<evidence type="ECO:0000256" key="5">
    <source>
        <dbReference type="ARBA" id="ARBA00022737"/>
    </source>
</evidence>
<dbReference type="InterPro" id="IPR011990">
    <property type="entry name" value="TPR-like_helical_dom_sf"/>
</dbReference>
<dbReference type="PROSITE" id="PS51375">
    <property type="entry name" value="PPR"/>
    <property type="match status" value="7"/>
</dbReference>
<protein>
    <recommendedName>
        <fullName evidence="8">DYW domain-containing protein</fullName>
    </recommendedName>
</protein>
<dbReference type="InterPro" id="IPR046848">
    <property type="entry name" value="E_motif"/>
</dbReference>
<dbReference type="FunFam" id="1.25.40.10:FF:000073">
    <property type="entry name" value="Pentatricopeptide repeat-containing protein chloroplastic"/>
    <property type="match status" value="1"/>
</dbReference>
<feature type="repeat" description="PPR" evidence="7">
    <location>
        <begin position="307"/>
        <end position="337"/>
    </location>
</feature>
<evidence type="ECO:0000259" key="8">
    <source>
        <dbReference type="Pfam" id="PF14432"/>
    </source>
</evidence>
<dbReference type="Pfam" id="PF01535">
    <property type="entry name" value="PPR"/>
    <property type="match status" value="9"/>
</dbReference>
<dbReference type="InterPro" id="IPR046849">
    <property type="entry name" value="E2_motif"/>
</dbReference>
<dbReference type="GO" id="GO:0008270">
    <property type="term" value="F:zinc ion binding"/>
    <property type="evidence" value="ECO:0007669"/>
    <property type="project" value="InterPro"/>
</dbReference>
<organism evidence="9 10">
    <name type="scientific">Rubroshorea leprosula</name>
    <dbReference type="NCBI Taxonomy" id="152421"/>
    <lineage>
        <taxon>Eukaryota</taxon>
        <taxon>Viridiplantae</taxon>
        <taxon>Streptophyta</taxon>
        <taxon>Embryophyta</taxon>
        <taxon>Tracheophyta</taxon>
        <taxon>Spermatophyta</taxon>
        <taxon>Magnoliopsida</taxon>
        <taxon>eudicotyledons</taxon>
        <taxon>Gunneridae</taxon>
        <taxon>Pentapetalae</taxon>
        <taxon>rosids</taxon>
        <taxon>malvids</taxon>
        <taxon>Malvales</taxon>
        <taxon>Dipterocarpaceae</taxon>
        <taxon>Rubroshorea</taxon>
    </lineage>
</organism>
<dbReference type="FunFam" id="1.25.40.10:FF:000341">
    <property type="entry name" value="Pentatricopeptide repeat-containing protein chloroplastic"/>
    <property type="match status" value="1"/>
</dbReference>
<comment type="subcellular location">
    <subcellularLocation>
        <location evidence="1">Plastid</location>
        <location evidence="1">Chloroplast</location>
    </subcellularLocation>
</comment>
<feature type="repeat" description="PPR" evidence="7">
    <location>
        <begin position="439"/>
        <end position="473"/>
    </location>
</feature>
<accession>A0AAV5HMW4</accession>
<dbReference type="SUPFAM" id="SSF48452">
    <property type="entry name" value="TPR-like"/>
    <property type="match status" value="1"/>
</dbReference>
<dbReference type="Gene3D" id="1.25.40.10">
    <property type="entry name" value="Tetratricopeptide repeat domain"/>
    <property type="match status" value="5"/>
</dbReference>
<dbReference type="Pfam" id="PF20431">
    <property type="entry name" value="E_motif"/>
    <property type="match status" value="1"/>
</dbReference>
<name>A0AAV5HMW4_9ROSI</name>
<dbReference type="InterPro" id="IPR046960">
    <property type="entry name" value="PPR_At4g14850-like_plant"/>
</dbReference>
<dbReference type="GO" id="GO:0009451">
    <property type="term" value="P:RNA modification"/>
    <property type="evidence" value="ECO:0007669"/>
    <property type="project" value="InterPro"/>
</dbReference>
<feature type="repeat" description="PPR" evidence="7">
    <location>
        <begin position="135"/>
        <end position="169"/>
    </location>
</feature>
<keyword evidence="5" id="KW-0677">Repeat</keyword>
<evidence type="ECO:0000256" key="6">
    <source>
        <dbReference type="ARBA" id="ARBA00022946"/>
    </source>
</evidence>
<feature type="domain" description="DYW" evidence="8">
    <location>
        <begin position="856"/>
        <end position="949"/>
    </location>
</feature>
<evidence type="ECO:0000256" key="2">
    <source>
        <dbReference type="ARBA" id="ARBA00006643"/>
    </source>
</evidence>
<dbReference type="Pfam" id="PF14432">
    <property type="entry name" value="DYW_deaminase"/>
    <property type="match status" value="1"/>
</dbReference>
<dbReference type="EMBL" id="BPVZ01000001">
    <property type="protein sequence ID" value="GKU86499.1"/>
    <property type="molecule type" value="Genomic_DNA"/>
</dbReference>
<evidence type="ECO:0000256" key="1">
    <source>
        <dbReference type="ARBA" id="ARBA00004229"/>
    </source>
</evidence>
<dbReference type="Proteomes" id="UP001054252">
    <property type="component" value="Unassembled WGS sequence"/>
</dbReference>
<dbReference type="GO" id="GO:0009507">
    <property type="term" value="C:chloroplast"/>
    <property type="evidence" value="ECO:0007669"/>
    <property type="project" value="UniProtKB-SubCell"/>
</dbReference>
<dbReference type="PANTHER" id="PTHR47926">
    <property type="entry name" value="PENTATRICOPEPTIDE REPEAT-CONTAINING PROTEIN"/>
    <property type="match status" value="1"/>
</dbReference>
<evidence type="ECO:0000313" key="9">
    <source>
        <dbReference type="EMBL" id="GKU86499.1"/>
    </source>
</evidence>
<reference evidence="9 10" key="1">
    <citation type="journal article" date="2021" name="Commun. Biol.">
        <title>The genome of Shorea leprosula (Dipterocarpaceae) highlights the ecological relevance of drought in aseasonal tropical rainforests.</title>
        <authorList>
            <person name="Ng K.K.S."/>
            <person name="Kobayashi M.J."/>
            <person name="Fawcett J.A."/>
            <person name="Hatakeyama M."/>
            <person name="Paape T."/>
            <person name="Ng C.H."/>
            <person name="Ang C.C."/>
            <person name="Tnah L.H."/>
            <person name="Lee C.T."/>
            <person name="Nishiyama T."/>
            <person name="Sese J."/>
            <person name="O'Brien M.J."/>
            <person name="Copetti D."/>
            <person name="Mohd Noor M.I."/>
            <person name="Ong R.C."/>
            <person name="Putra M."/>
            <person name="Sireger I.Z."/>
            <person name="Indrioko S."/>
            <person name="Kosugi Y."/>
            <person name="Izuno A."/>
            <person name="Isagi Y."/>
            <person name="Lee S.L."/>
            <person name="Shimizu K.K."/>
        </authorList>
    </citation>
    <scope>NUCLEOTIDE SEQUENCE [LARGE SCALE GENOMIC DNA]</scope>
    <source>
        <strain evidence="9">214</strain>
    </source>
</reference>
<dbReference type="PANTHER" id="PTHR47926:SF377">
    <property type="entry name" value="OS04G0469400 PROTEIN"/>
    <property type="match status" value="1"/>
</dbReference>
<evidence type="ECO:0000313" key="10">
    <source>
        <dbReference type="Proteomes" id="UP001054252"/>
    </source>
</evidence>
<dbReference type="Pfam" id="PF13041">
    <property type="entry name" value="PPR_2"/>
    <property type="match status" value="3"/>
</dbReference>
<feature type="repeat" description="PPR" evidence="7">
    <location>
        <begin position="338"/>
        <end position="372"/>
    </location>
</feature>
<keyword evidence="10" id="KW-1185">Reference proteome</keyword>
<comment type="similarity">
    <text evidence="2">Belongs to the PPR family. PCMP-H subfamily.</text>
</comment>
<dbReference type="Pfam" id="PF20430">
    <property type="entry name" value="Eplus_motif"/>
    <property type="match status" value="1"/>
</dbReference>
<feature type="repeat" description="PPR" evidence="7">
    <location>
        <begin position="539"/>
        <end position="573"/>
    </location>
</feature>
<dbReference type="NCBIfam" id="TIGR00756">
    <property type="entry name" value="PPR"/>
    <property type="match status" value="6"/>
</dbReference>
<dbReference type="FunFam" id="1.25.40.10:FF:000725">
    <property type="entry name" value="Pentatricopeptide repeat-containing protein At3g63370, chloroplastic"/>
    <property type="match status" value="1"/>
</dbReference>
<gene>
    <name evidence="9" type="ORF">SLEP1_g1015</name>
</gene>
<evidence type="ECO:0000256" key="7">
    <source>
        <dbReference type="PROSITE-ProRule" id="PRU00708"/>
    </source>
</evidence>
<dbReference type="FunFam" id="1.25.40.10:FF:000395">
    <property type="entry name" value="Pentatricopeptide repeat-containing protein chloroplastic"/>
    <property type="match status" value="1"/>
</dbReference>
<keyword evidence="6" id="KW-0809">Transit peptide</keyword>
<dbReference type="GO" id="GO:0003729">
    <property type="term" value="F:mRNA binding"/>
    <property type="evidence" value="ECO:0007669"/>
    <property type="project" value="UniProtKB-ARBA"/>
</dbReference>
<evidence type="ECO:0000256" key="3">
    <source>
        <dbReference type="ARBA" id="ARBA00022528"/>
    </source>
</evidence>